<dbReference type="EMBL" id="KL414796">
    <property type="protein sequence ID" value="KFW78440.1"/>
    <property type="molecule type" value="Genomic_DNA"/>
</dbReference>
<dbReference type="AlphaFoldDB" id="A0A093PW40"/>
<evidence type="ECO:0000259" key="13">
    <source>
        <dbReference type="PROSITE" id="PS50262"/>
    </source>
</evidence>
<feature type="non-terminal residue" evidence="14">
    <location>
        <position position="426"/>
    </location>
</feature>
<dbReference type="PROSITE" id="PS50262">
    <property type="entry name" value="G_PROTEIN_RECEP_F1_2"/>
    <property type="match status" value="1"/>
</dbReference>
<evidence type="ECO:0000256" key="6">
    <source>
        <dbReference type="ARBA" id="ARBA00023136"/>
    </source>
</evidence>
<dbReference type="GO" id="GO:0004962">
    <property type="term" value="F:endothelin receptor activity"/>
    <property type="evidence" value="ECO:0007669"/>
    <property type="project" value="InterPro"/>
</dbReference>
<keyword evidence="8 10" id="KW-0675">Receptor</keyword>
<dbReference type="PROSITE" id="PS00237">
    <property type="entry name" value="G_PROTEIN_RECEP_F1_1"/>
    <property type="match status" value="1"/>
</dbReference>
<evidence type="ECO:0000313" key="14">
    <source>
        <dbReference type="EMBL" id="KFW78440.1"/>
    </source>
</evidence>
<gene>
    <name evidence="14" type="ORF">N336_04501</name>
</gene>
<feature type="transmembrane region" description="Helical" evidence="11">
    <location>
        <begin position="261"/>
        <end position="281"/>
    </location>
</feature>
<sequence length="426" mass="48010">ISAPTALAIFLTCLFSGAHGQTPRAFQESTVPFEVLSQEQAYSLVQASLFQDAKLLNHSESLPRSTSSEPPLLPVCVKPADIRHIFKYINTIVSCTIFIVGIIGNSTLLRIIYKNKCMRNGPNVLIASLALGDLLYILIALPINVYKLLAKDWPFGVQVCKLVPFIQKASVGITVLSLCALSIDRYRAVASWSRIQGIGIPMWKAVEVTLIWAVAIVLAVPEAIAFEMVELSYWERHLWVCMLASEQKSSFMMFYRDVKDWWLFGFYFCLPLVCTGIFYTLMSCKMLSKRNGMRIALNDHMKRPDLPFSPAHLLCLPLHLSRILKKTIYDQTDANRCELLSFLLVMDYFGINMASLNSCINPVALYFVSRKFKNCFQSCLCCWCQRPALSITPTDDKGYVGKWKANGQELGLDRSSSRLSNKYSKA</sequence>
<reference evidence="14 15" key="1">
    <citation type="submission" date="2014-04" db="EMBL/GenBank/DDBJ databases">
        <title>Genome evolution of avian class.</title>
        <authorList>
            <person name="Zhang G."/>
            <person name="Li C."/>
        </authorList>
    </citation>
    <scope>NUCLEOTIDE SEQUENCE [LARGE SCALE GENOMIC DNA]</scope>
    <source>
        <strain evidence="14">BGI_N336</strain>
    </source>
</reference>
<dbReference type="GO" id="GO:0048066">
    <property type="term" value="P:developmental pigmentation"/>
    <property type="evidence" value="ECO:0007669"/>
    <property type="project" value="TreeGrafter"/>
</dbReference>
<evidence type="ECO:0000256" key="12">
    <source>
        <dbReference type="SAM" id="SignalP"/>
    </source>
</evidence>
<evidence type="ECO:0000256" key="7">
    <source>
        <dbReference type="ARBA" id="ARBA00023157"/>
    </source>
</evidence>
<dbReference type="InterPro" id="IPR051193">
    <property type="entry name" value="GPCR_endothelin_rcpt"/>
</dbReference>
<dbReference type="FunFam" id="1.20.1070.10:FF:000076">
    <property type="entry name" value="Endothelin receptor type B"/>
    <property type="match status" value="1"/>
</dbReference>
<comment type="subcellular location">
    <subcellularLocation>
        <location evidence="1">Cell membrane</location>
        <topology evidence="1">Multi-pass membrane protein</topology>
    </subcellularLocation>
</comment>
<evidence type="ECO:0000256" key="11">
    <source>
        <dbReference type="SAM" id="Phobius"/>
    </source>
</evidence>
<keyword evidence="3 10" id="KW-0812">Transmembrane</keyword>
<evidence type="ECO:0000256" key="8">
    <source>
        <dbReference type="ARBA" id="ARBA00023170"/>
    </source>
</evidence>
<feature type="non-terminal residue" evidence="14">
    <location>
        <position position="1"/>
    </location>
</feature>
<keyword evidence="9 10" id="KW-0807">Transducer</keyword>
<dbReference type="PANTHER" id="PTHR46099">
    <property type="entry name" value="G_PROTEIN_RECEP_F1_2 DOMAIN-CONTAINING PROTEIN"/>
    <property type="match status" value="1"/>
</dbReference>
<feature type="transmembrane region" description="Helical" evidence="11">
    <location>
        <begin position="165"/>
        <end position="184"/>
    </location>
</feature>
<evidence type="ECO:0000256" key="4">
    <source>
        <dbReference type="ARBA" id="ARBA00022989"/>
    </source>
</evidence>
<dbReference type="GO" id="GO:0008217">
    <property type="term" value="P:regulation of blood pressure"/>
    <property type="evidence" value="ECO:0007669"/>
    <property type="project" value="InterPro"/>
</dbReference>
<dbReference type="Pfam" id="PF00001">
    <property type="entry name" value="7tm_1"/>
    <property type="match status" value="1"/>
</dbReference>
<feature type="transmembrane region" description="Helical" evidence="11">
    <location>
        <begin position="205"/>
        <end position="226"/>
    </location>
</feature>
<feature type="transmembrane region" description="Helical" evidence="11">
    <location>
        <begin position="88"/>
        <end position="112"/>
    </location>
</feature>
<keyword evidence="15" id="KW-1185">Reference proteome</keyword>
<keyword evidence="5 10" id="KW-0297">G-protein coupled receptor</keyword>
<dbReference type="CDD" id="cd15977">
    <property type="entry name" value="7tmA_ET-CR"/>
    <property type="match status" value="1"/>
</dbReference>
<dbReference type="GO" id="GO:0042310">
    <property type="term" value="P:vasoconstriction"/>
    <property type="evidence" value="ECO:0007669"/>
    <property type="project" value="InterPro"/>
</dbReference>
<comment type="similarity">
    <text evidence="10">Belongs to the G-protein coupled receptor 1 family.</text>
</comment>
<keyword evidence="2" id="KW-1003">Cell membrane</keyword>
<evidence type="ECO:0000313" key="15">
    <source>
        <dbReference type="Proteomes" id="UP000053238"/>
    </source>
</evidence>
<feature type="chain" id="PRO_5001886910" description="G-protein coupled receptors family 1 profile domain-containing protein" evidence="12">
    <location>
        <begin position="21"/>
        <end position="426"/>
    </location>
</feature>
<dbReference type="Proteomes" id="UP000053238">
    <property type="component" value="Unassembled WGS sequence"/>
</dbReference>
<evidence type="ECO:0000256" key="9">
    <source>
        <dbReference type="ARBA" id="ARBA00023224"/>
    </source>
</evidence>
<keyword evidence="12" id="KW-0732">Signal</keyword>
<keyword evidence="7" id="KW-1015">Disulfide bond</keyword>
<keyword evidence="6 11" id="KW-0472">Membrane</keyword>
<evidence type="ECO:0000256" key="10">
    <source>
        <dbReference type="RuleBase" id="RU000688"/>
    </source>
</evidence>
<dbReference type="InterPro" id="IPR000499">
    <property type="entry name" value="Endthln_rcpt"/>
</dbReference>
<dbReference type="GO" id="GO:0005886">
    <property type="term" value="C:plasma membrane"/>
    <property type="evidence" value="ECO:0007669"/>
    <property type="project" value="UniProtKB-SubCell"/>
</dbReference>
<evidence type="ECO:0000256" key="5">
    <source>
        <dbReference type="ARBA" id="ARBA00023040"/>
    </source>
</evidence>
<dbReference type="InterPro" id="IPR017452">
    <property type="entry name" value="GPCR_Rhodpsn_7TM"/>
</dbReference>
<dbReference type="InterPro" id="IPR000276">
    <property type="entry name" value="GPCR_Rhodpsn"/>
</dbReference>
<evidence type="ECO:0000256" key="3">
    <source>
        <dbReference type="ARBA" id="ARBA00022692"/>
    </source>
</evidence>
<proteinExistence type="inferred from homology"/>
<feature type="transmembrane region" description="Helical" evidence="11">
    <location>
        <begin position="124"/>
        <end position="145"/>
    </location>
</feature>
<keyword evidence="4 11" id="KW-1133">Transmembrane helix</keyword>
<feature type="domain" description="G-protein coupled receptors family 1 profile" evidence="13">
    <location>
        <begin position="104"/>
        <end position="365"/>
    </location>
</feature>
<accession>A0A093PW40</accession>
<evidence type="ECO:0000256" key="1">
    <source>
        <dbReference type="ARBA" id="ARBA00004651"/>
    </source>
</evidence>
<dbReference type="GO" id="GO:0048484">
    <property type="term" value="P:enteric nervous system development"/>
    <property type="evidence" value="ECO:0007669"/>
    <property type="project" value="InterPro"/>
</dbReference>
<evidence type="ECO:0000256" key="2">
    <source>
        <dbReference type="ARBA" id="ARBA00022475"/>
    </source>
</evidence>
<name>A0A093PW40_PHACA</name>
<dbReference type="Gene3D" id="1.20.1070.10">
    <property type="entry name" value="Rhodopsin 7-helix transmembrane proteins"/>
    <property type="match status" value="1"/>
</dbReference>
<dbReference type="PRINTS" id="PR00366">
    <property type="entry name" value="ENDOTHELINR"/>
</dbReference>
<dbReference type="PRINTS" id="PR00237">
    <property type="entry name" value="GPCRRHODOPSN"/>
</dbReference>
<feature type="signal peptide" evidence="12">
    <location>
        <begin position="1"/>
        <end position="20"/>
    </location>
</feature>
<protein>
    <recommendedName>
        <fullName evidence="13">G-protein coupled receptors family 1 profile domain-containing protein</fullName>
    </recommendedName>
</protein>
<dbReference type="PANTHER" id="PTHR46099:SF4">
    <property type="entry name" value="ENDOTHELIN RECEPTOR TYPE B"/>
    <property type="match status" value="1"/>
</dbReference>
<dbReference type="SUPFAM" id="SSF81321">
    <property type="entry name" value="Family A G protein-coupled receptor-like"/>
    <property type="match status" value="1"/>
</dbReference>
<organism evidence="14 15">
    <name type="scientific">Phalacrocorax carbo</name>
    <name type="common">Great cormorant</name>
    <name type="synonym">Pelecanus carbo</name>
    <dbReference type="NCBI Taxonomy" id="9209"/>
    <lineage>
        <taxon>Eukaryota</taxon>
        <taxon>Metazoa</taxon>
        <taxon>Chordata</taxon>
        <taxon>Craniata</taxon>
        <taxon>Vertebrata</taxon>
        <taxon>Euteleostomi</taxon>
        <taxon>Archelosauria</taxon>
        <taxon>Archosauria</taxon>
        <taxon>Dinosauria</taxon>
        <taxon>Saurischia</taxon>
        <taxon>Theropoda</taxon>
        <taxon>Coelurosauria</taxon>
        <taxon>Aves</taxon>
        <taxon>Neognathae</taxon>
        <taxon>Neoaves</taxon>
        <taxon>Aequornithes</taxon>
        <taxon>Suliformes</taxon>
        <taxon>Phalacrocoracidae</taxon>
        <taxon>Phalacrocorax</taxon>
    </lineage>
</organism>